<evidence type="ECO:0000256" key="1">
    <source>
        <dbReference type="ARBA" id="ARBA00008902"/>
    </source>
</evidence>
<dbReference type="GO" id="GO:0050830">
    <property type="term" value="P:defense response to Gram-positive bacterium"/>
    <property type="evidence" value="ECO:0007669"/>
    <property type="project" value="TreeGrafter"/>
</dbReference>
<dbReference type="GeneTree" id="ENSGT00390000017614"/>
<evidence type="ECO:0000313" key="3">
    <source>
        <dbReference type="Ensembl" id="ENSEEEP00000034289.2"/>
    </source>
</evidence>
<reference evidence="4" key="1">
    <citation type="journal article" date="2014" name="Science">
        <title>Nonhuman genetics. Genomic basis for the convergent evolution of electric organs.</title>
        <authorList>
            <person name="Gallant J.R."/>
            <person name="Traeger L.L."/>
            <person name="Volkening J.D."/>
            <person name="Moffett H."/>
            <person name="Chen P.H."/>
            <person name="Novina C.D."/>
            <person name="Phillips G.N.Jr."/>
            <person name="Anand R."/>
            <person name="Wells G.B."/>
            <person name="Pinch M."/>
            <person name="Guth R."/>
            <person name="Unguez G.A."/>
            <person name="Albert J.S."/>
            <person name="Zakon H.H."/>
            <person name="Samanta M.P."/>
            <person name="Sussman M.R."/>
        </authorList>
    </citation>
    <scope>NUCLEOTIDE SEQUENCE [LARGE SCALE GENOMIC DNA]</scope>
</reference>
<dbReference type="PANTHER" id="PTHR31698:SF12">
    <property type="entry name" value="LYSOZYME G"/>
    <property type="match status" value="1"/>
</dbReference>
<evidence type="ECO:0000313" key="4">
    <source>
        <dbReference type="Proteomes" id="UP000314983"/>
    </source>
</evidence>
<dbReference type="Proteomes" id="UP000314983">
    <property type="component" value="Chromosome 5"/>
</dbReference>
<protein>
    <recommendedName>
        <fullName evidence="5">Lysozyme g</fullName>
    </recommendedName>
</protein>
<dbReference type="Gene3D" id="1.10.530.10">
    <property type="match status" value="1"/>
</dbReference>
<evidence type="ECO:0008006" key="5">
    <source>
        <dbReference type="Google" id="ProtNLM"/>
    </source>
</evidence>
<accession>A0A4W4GDA9</accession>
<keyword evidence="4" id="KW-1185">Reference proteome</keyword>
<sequence>THSAFRVNIKNIPTTGAGETTSKQLWNSQLMGKPASHALAEDDAGRMKHYRRAILRAAQKTQIDPAVIAAIISRETRGGSYLQPDGWNTYATTDTVRHNSPGILILSQVHRMNSPRGGKDSEEHITQACSLLADFIEDMNPSWSPEQRYKGGIAAYNCGPAKVTSTDVDRNTEDGDYANDVVARVQWYKLHGY</sequence>
<reference evidence="3" key="5">
    <citation type="submission" date="2025-09" db="UniProtKB">
        <authorList>
            <consortium name="Ensembl"/>
        </authorList>
    </citation>
    <scope>IDENTIFICATION</scope>
</reference>
<proteinExistence type="inferred from homology"/>
<evidence type="ECO:0000256" key="2">
    <source>
        <dbReference type="ARBA" id="ARBA00023295"/>
    </source>
</evidence>
<name>A0A4W4GDA9_ELEEL</name>
<keyword evidence="2" id="KW-0378">Hydrolase</keyword>
<dbReference type="PRINTS" id="PR00749">
    <property type="entry name" value="LYSOZYMEG"/>
</dbReference>
<comment type="similarity">
    <text evidence="1">Belongs to the glycosyl hydrolase 23 family.</text>
</comment>
<dbReference type="InterPro" id="IPR002152">
    <property type="entry name" value="Glyco_hydro_23"/>
</dbReference>
<organism evidence="3 4">
    <name type="scientific">Electrophorus electricus</name>
    <name type="common">Electric eel</name>
    <name type="synonym">Gymnotus electricus</name>
    <dbReference type="NCBI Taxonomy" id="8005"/>
    <lineage>
        <taxon>Eukaryota</taxon>
        <taxon>Metazoa</taxon>
        <taxon>Chordata</taxon>
        <taxon>Craniata</taxon>
        <taxon>Vertebrata</taxon>
        <taxon>Euteleostomi</taxon>
        <taxon>Actinopterygii</taxon>
        <taxon>Neopterygii</taxon>
        <taxon>Teleostei</taxon>
        <taxon>Ostariophysi</taxon>
        <taxon>Gymnotiformes</taxon>
        <taxon>Gymnotoidei</taxon>
        <taxon>Gymnotidae</taxon>
        <taxon>Electrophorus</taxon>
    </lineage>
</organism>
<dbReference type="STRING" id="8005.ENSEEEP00000034289"/>
<reference evidence="3" key="4">
    <citation type="submission" date="2025-08" db="UniProtKB">
        <authorList>
            <consortium name="Ensembl"/>
        </authorList>
    </citation>
    <scope>IDENTIFICATION</scope>
</reference>
<dbReference type="GO" id="GO:0009253">
    <property type="term" value="P:peptidoglycan catabolic process"/>
    <property type="evidence" value="ECO:0007669"/>
    <property type="project" value="InterPro"/>
</dbReference>
<keyword evidence="2" id="KW-0326">Glycosidase</keyword>
<dbReference type="GO" id="GO:0003796">
    <property type="term" value="F:lysozyme activity"/>
    <property type="evidence" value="ECO:0007669"/>
    <property type="project" value="InterPro"/>
</dbReference>
<dbReference type="PANTHER" id="PTHR31698">
    <property type="entry name" value="LYSOZYME G FAMILY MEMBER"/>
    <property type="match status" value="1"/>
</dbReference>
<dbReference type="Ensembl" id="ENSEEET00000034692.2">
    <property type="protein sequence ID" value="ENSEEEP00000034289.2"/>
    <property type="gene ID" value="ENSEEEG00000016325.2"/>
</dbReference>
<dbReference type="GO" id="GO:0005576">
    <property type="term" value="C:extracellular region"/>
    <property type="evidence" value="ECO:0007669"/>
    <property type="project" value="TreeGrafter"/>
</dbReference>
<dbReference type="OMA" id="HINQCSN"/>
<gene>
    <name evidence="3" type="primary">LOC113591844</name>
</gene>
<reference evidence="3" key="3">
    <citation type="submission" date="2020-05" db="EMBL/GenBank/DDBJ databases">
        <title>Electrophorus electricus (electric eel) genome, fEleEle1, primary haplotype.</title>
        <authorList>
            <person name="Myers G."/>
            <person name="Meyer A."/>
            <person name="Fedrigo O."/>
            <person name="Formenti G."/>
            <person name="Rhie A."/>
            <person name="Tracey A."/>
            <person name="Sims Y."/>
            <person name="Jarvis E.D."/>
        </authorList>
    </citation>
    <scope>NUCLEOTIDE SEQUENCE [LARGE SCALE GENOMIC DNA]</scope>
</reference>
<dbReference type="SUPFAM" id="SSF53955">
    <property type="entry name" value="Lysozyme-like"/>
    <property type="match status" value="1"/>
</dbReference>
<dbReference type="AlphaFoldDB" id="A0A4W4GDA9"/>
<dbReference type="InterPro" id="IPR023346">
    <property type="entry name" value="Lysozyme-like_dom_sf"/>
</dbReference>
<reference evidence="4" key="2">
    <citation type="journal article" date="2017" name="Sci. Adv.">
        <title>A tail of two voltages: Proteomic comparison of the three electric organs of the electric eel.</title>
        <authorList>
            <person name="Traeger L.L."/>
            <person name="Sabat G."/>
            <person name="Barrett-Wilt G.A."/>
            <person name="Wells G.B."/>
            <person name="Sussman M.R."/>
        </authorList>
    </citation>
    <scope>NUCLEOTIDE SEQUENCE [LARGE SCALE GENOMIC DNA]</scope>
</reference>